<dbReference type="EMBL" id="JAPNKA010000001">
    <property type="protein sequence ID" value="MCY1081252.1"/>
    <property type="molecule type" value="Genomic_DNA"/>
</dbReference>
<evidence type="ECO:0008006" key="3">
    <source>
        <dbReference type="Google" id="ProtNLM"/>
    </source>
</evidence>
<dbReference type="RefSeq" id="WP_267539857.1">
    <property type="nucleotide sequence ID" value="NZ_JAPNKA010000001.1"/>
</dbReference>
<protein>
    <recommendedName>
        <fullName evidence="3">STAS/SEC14 domain-containing protein</fullName>
    </recommendedName>
</protein>
<name>A0ABT4AHU6_9BACT</name>
<keyword evidence="2" id="KW-1185">Reference proteome</keyword>
<proteinExistence type="predicted"/>
<sequence length="148" mass="17019">MPVTFDDSLWPLLTIRYPATQSDEEYEECLTRLSSYVHRQEPYFCIVDTSQVSMPNSTQRRRQMVWDQSHAVLVRTWGRGTAFIVTSPFVRVAMSLYFHIRPLAAPYVIVSDMGSALTWMATLMERTGFVAEAASVRHQLQSHAERSD</sequence>
<evidence type="ECO:0000313" key="1">
    <source>
        <dbReference type="EMBL" id="MCY1081252.1"/>
    </source>
</evidence>
<gene>
    <name evidence="1" type="ORF">OV287_43050</name>
</gene>
<dbReference type="Proteomes" id="UP001207654">
    <property type="component" value="Unassembled WGS sequence"/>
</dbReference>
<reference evidence="1 2" key="1">
    <citation type="submission" date="2022-11" db="EMBL/GenBank/DDBJ databases">
        <title>Minimal conservation of predation-associated metabolite biosynthetic gene clusters underscores biosynthetic potential of Myxococcota including descriptions for ten novel species: Archangium lansinium sp. nov., Myxococcus landrumus sp. nov., Nannocystis bai.</title>
        <authorList>
            <person name="Ahearne A."/>
            <person name="Stevens C."/>
            <person name="Phillips K."/>
        </authorList>
    </citation>
    <scope>NUCLEOTIDE SEQUENCE [LARGE SCALE GENOMIC DNA]</scope>
    <source>
        <strain evidence="1 2">MIWBW</strain>
    </source>
</reference>
<organism evidence="1 2">
    <name type="scientific">Archangium lansingense</name>
    <dbReference type="NCBI Taxonomy" id="2995310"/>
    <lineage>
        <taxon>Bacteria</taxon>
        <taxon>Pseudomonadati</taxon>
        <taxon>Myxococcota</taxon>
        <taxon>Myxococcia</taxon>
        <taxon>Myxococcales</taxon>
        <taxon>Cystobacterineae</taxon>
        <taxon>Archangiaceae</taxon>
        <taxon>Archangium</taxon>
    </lineage>
</organism>
<accession>A0ABT4AHU6</accession>
<evidence type="ECO:0000313" key="2">
    <source>
        <dbReference type="Proteomes" id="UP001207654"/>
    </source>
</evidence>
<comment type="caution">
    <text evidence="1">The sequence shown here is derived from an EMBL/GenBank/DDBJ whole genome shotgun (WGS) entry which is preliminary data.</text>
</comment>